<sequence length="417" mass="47381">FVESRYMMFIKYAAFHLQQLGAKKQREREARSQEKELDLKEKEKKPVQKAIDNKLATRAEVEKVAEESSMEADEAKKIVESITDSITSGEKQELEESTKEIVKKAALAVGSLKETEFDVRFNPDVFSPGVQHASPDGQSLRKERQLVKDAADFLVTAQIPTFIRDCLDHSGAPMDGVTLSEGMHTRGINIRYLGKIANMLAKVKQLEYLLNIAVAELITRSAKHVFTTYMQSTELMSLSAAISHFLNCFLSSCQMPHPVQAADELQSKTSKRRNKRKGRMNALLSSDSNEWTNLTPKSLFQQIRADLKAYYDWELTADSMDATLEQYSLQKISLLRSFCLKTGVQILLREYSFDAKNRLTFFEEDIVNIFPVVKHINPRCLEQASDAFNFYTTGQSKIQQGYLKEGYELISEALNLL</sequence>
<evidence type="ECO:0000256" key="1">
    <source>
        <dbReference type="SAM" id="MobiDB-lite"/>
    </source>
</evidence>
<dbReference type="EMBL" id="GECZ01013807">
    <property type="protein sequence ID" value="JAS55962.1"/>
    <property type="molecule type" value="Transcribed_RNA"/>
</dbReference>
<dbReference type="GO" id="GO:0005737">
    <property type="term" value="C:cytoplasm"/>
    <property type="evidence" value="ECO:0007669"/>
    <property type="project" value="TreeGrafter"/>
</dbReference>
<dbReference type="PANTHER" id="PTHR12601:SF6">
    <property type="entry name" value="CLUSTERED MITOCHONDRIA PROTEIN HOMOLOG"/>
    <property type="match status" value="1"/>
</dbReference>
<feature type="non-terminal residue" evidence="3">
    <location>
        <position position="417"/>
    </location>
</feature>
<dbReference type="GO" id="GO:0048312">
    <property type="term" value="P:intracellular distribution of mitochondria"/>
    <property type="evidence" value="ECO:0007669"/>
    <property type="project" value="TreeGrafter"/>
</dbReference>
<dbReference type="AlphaFoldDB" id="A0A1B6G0K6"/>
<dbReference type="CDD" id="cd15466">
    <property type="entry name" value="CLU-central"/>
    <property type="match status" value="1"/>
</dbReference>
<feature type="non-terminal residue" evidence="3">
    <location>
        <position position="1"/>
    </location>
</feature>
<name>A0A1B6G0K6_9HEMI</name>
<feature type="domain" description="CLU central" evidence="2">
    <location>
        <begin position="171"/>
        <end position="353"/>
    </location>
</feature>
<feature type="region of interest" description="Disordered" evidence="1">
    <location>
        <begin position="26"/>
        <end position="45"/>
    </location>
</feature>
<organism evidence="3">
    <name type="scientific">Cuerna arida</name>
    <dbReference type="NCBI Taxonomy" id="1464854"/>
    <lineage>
        <taxon>Eukaryota</taxon>
        <taxon>Metazoa</taxon>
        <taxon>Ecdysozoa</taxon>
        <taxon>Arthropoda</taxon>
        <taxon>Hexapoda</taxon>
        <taxon>Insecta</taxon>
        <taxon>Pterygota</taxon>
        <taxon>Neoptera</taxon>
        <taxon>Paraneoptera</taxon>
        <taxon>Hemiptera</taxon>
        <taxon>Auchenorrhyncha</taxon>
        <taxon>Membracoidea</taxon>
        <taxon>Cicadellidae</taxon>
        <taxon>Cicadellinae</taxon>
        <taxon>Proconiini</taxon>
        <taxon>Cuerna</taxon>
    </lineage>
</organism>
<dbReference type="InterPro" id="IPR033646">
    <property type="entry name" value="CLU-central"/>
</dbReference>
<dbReference type="InterPro" id="IPR027523">
    <property type="entry name" value="CLU_prot"/>
</dbReference>
<proteinExistence type="predicted"/>
<protein>
    <recommendedName>
        <fullName evidence="2">CLU central domain-containing protein</fullName>
    </recommendedName>
</protein>
<reference evidence="3" key="1">
    <citation type="submission" date="2015-11" db="EMBL/GenBank/DDBJ databases">
        <title>De novo transcriptome assembly of four potential Pierce s Disease insect vectors from Arizona vineyards.</title>
        <authorList>
            <person name="Tassone E.E."/>
        </authorList>
    </citation>
    <scope>NUCLEOTIDE SEQUENCE</scope>
</reference>
<accession>A0A1B6G0K6</accession>
<gene>
    <name evidence="3" type="ORF">g.41279</name>
</gene>
<evidence type="ECO:0000313" key="3">
    <source>
        <dbReference type="EMBL" id="JAS55962.1"/>
    </source>
</evidence>
<dbReference type="Pfam" id="PF12807">
    <property type="entry name" value="eIF3_p135"/>
    <property type="match status" value="1"/>
</dbReference>
<dbReference type="PANTHER" id="PTHR12601">
    <property type="entry name" value="EUKARYOTIC TRANSLATION INITIATION FACTOR 3 SUBUNIT EIF-3"/>
    <property type="match status" value="1"/>
</dbReference>
<dbReference type="GO" id="GO:0003729">
    <property type="term" value="F:mRNA binding"/>
    <property type="evidence" value="ECO:0007669"/>
    <property type="project" value="TreeGrafter"/>
</dbReference>
<evidence type="ECO:0000259" key="2">
    <source>
        <dbReference type="Pfam" id="PF12807"/>
    </source>
</evidence>